<gene>
    <name evidence="7" type="primary">LOC100566696</name>
</gene>
<evidence type="ECO:0000256" key="4">
    <source>
        <dbReference type="ARBA" id="ARBA00022989"/>
    </source>
</evidence>
<protein>
    <recommendedName>
        <fullName evidence="9">Membrane spanning 4-domains A8</fullName>
    </recommendedName>
</protein>
<evidence type="ECO:0000256" key="6">
    <source>
        <dbReference type="SAM" id="Phobius"/>
    </source>
</evidence>
<keyword evidence="3 6" id="KW-0812">Transmembrane</keyword>
<comment type="similarity">
    <text evidence="2">Belongs to the MS4A family.</text>
</comment>
<dbReference type="AlphaFoldDB" id="A0A803U113"/>
<dbReference type="InterPro" id="IPR030417">
    <property type="entry name" value="MS4A"/>
</dbReference>
<organism evidence="7 8">
    <name type="scientific">Anolis carolinensis</name>
    <name type="common">Green anole</name>
    <name type="synonym">American chameleon</name>
    <dbReference type="NCBI Taxonomy" id="28377"/>
    <lineage>
        <taxon>Eukaryota</taxon>
        <taxon>Metazoa</taxon>
        <taxon>Chordata</taxon>
        <taxon>Craniata</taxon>
        <taxon>Vertebrata</taxon>
        <taxon>Euteleostomi</taxon>
        <taxon>Lepidosauria</taxon>
        <taxon>Squamata</taxon>
        <taxon>Bifurcata</taxon>
        <taxon>Unidentata</taxon>
        <taxon>Episquamata</taxon>
        <taxon>Toxicofera</taxon>
        <taxon>Iguania</taxon>
        <taxon>Dactyloidae</taxon>
        <taxon>Anolis</taxon>
    </lineage>
</organism>
<proteinExistence type="inferred from homology"/>
<dbReference type="InterPro" id="IPR007237">
    <property type="entry name" value="CD20-like"/>
</dbReference>
<feature type="transmembrane region" description="Helical" evidence="6">
    <location>
        <begin position="215"/>
        <end position="238"/>
    </location>
</feature>
<dbReference type="Pfam" id="PF04103">
    <property type="entry name" value="CD20"/>
    <property type="match status" value="1"/>
</dbReference>
<dbReference type="PANTHER" id="PTHR23320">
    <property type="entry name" value="MEMBRANE-SPANNING 4-DOMAINS SUBFAMILY A MS4A -RELATED"/>
    <property type="match status" value="1"/>
</dbReference>
<keyword evidence="4 6" id="KW-1133">Transmembrane helix</keyword>
<keyword evidence="5 6" id="KW-0472">Membrane</keyword>
<dbReference type="PANTHER" id="PTHR23320:SF155">
    <property type="entry name" value="MEMBRANE-SPANNING 4-DOMAINS SUBFAMILY A MEMBER 8"/>
    <property type="match status" value="1"/>
</dbReference>
<sequence>MRGCYQLHFHFSFSIRVHGRSLYILSSCEQALQGSSVSNMSSGPMESANGNIVIIAPNGAKTIQAGEQIPSTLMDYIRSGGQQNGSLSSQPQQKHCVGAFEKIIKLEAKTLGVLQIMIGLIHFGFGIISVINAVNHFLTALSTIFPVYSSLIFIASGSLSVSAEKHWNTNLKNTSVAINILSAIMASLGIIWYIFDIAQIVRLPKQLISSSSHVSIHLAFVALFLILTSLEFCITVIVTHFGCRANCCTDDTAIVYVPCTINGENTIPTEKNVASQLAV</sequence>
<comment type="subcellular location">
    <subcellularLocation>
        <location evidence="1">Membrane</location>
        <topology evidence="1">Multi-pass membrane protein</topology>
    </subcellularLocation>
</comment>
<evidence type="ECO:0008006" key="9">
    <source>
        <dbReference type="Google" id="ProtNLM"/>
    </source>
</evidence>
<evidence type="ECO:0000313" key="8">
    <source>
        <dbReference type="Proteomes" id="UP000001646"/>
    </source>
</evidence>
<evidence type="ECO:0000256" key="2">
    <source>
        <dbReference type="ARBA" id="ARBA00009565"/>
    </source>
</evidence>
<reference evidence="7" key="3">
    <citation type="submission" date="2025-09" db="UniProtKB">
        <authorList>
            <consortium name="Ensembl"/>
        </authorList>
    </citation>
    <scope>IDENTIFICATION</scope>
</reference>
<accession>A0A803U113</accession>
<dbReference type="GO" id="GO:0005886">
    <property type="term" value="C:plasma membrane"/>
    <property type="evidence" value="ECO:0000318"/>
    <property type="project" value="GO_Central"/>
</dbReference>
<name>A0A803U113_ANOCA</name>
<evidence type="ECO:0000256" key="3">
    <source>
        <dbReference type="ARBA" id="ARBA00022692"/>
    </source>
</evidence>
<dbReference type="Ensembl" id="ENSACAT00000039973.1">
    <property type="protein sequence ID" value="ENSACAP00000041153.1"/>
    <property type="gene ID" value="ENSACAG00000045150.1"/>
</dbReference>
<keyword evidence="8" id="KW-1185">Reference proteome</keyword>
<feature type="transmembrane region" description="Helical" evidence="6">
    <location>
        <begin position="176"/>
        <end position="195"/>
    </location>
</feature>
<dbReference type="InParanoid" id="A0A803U113"/>
<reference evidence="7" key="2">
    <citation type="submission" date="2025-08" db="UniProtKB">
        <authorList>
            <consortium name="Ensembl"/>
        </authorList>
    </citation>
    <scope>IDENTIFICATION</scope>
</reference>
<feature type="transmembrane region" description="Helical" evidence="6">
    <location>
        <begin position="137"/>
        <end position="155"/>
    </location>
</feature>
<dbReference type="GO" id="GO:0007166">
    <property type="term" value="P:cell surface receptor signaling pathway"/>
    <property type="evidence" value="ECO:0000318"/>
    <property type="project" value="GO_Central"/>
</dbReference>
<dbReference type="Proteomes" id="UP000001646">
    <property type="component" value="Unplaced"/>
</dbReference>
<evidence type="ECO:0000256" key="1">
    <source>
        <dbReference type="ARBA" id="ARBA00004141"/>
    </source>
</evidence>
<reference evidence="7" key="1">
    <citation type="submission" date="2009-12" db="EMBL/GenBank/DDBJ databases">
        <title>The Genome Sequence of Anolis carolinensis (Green Anole Lizard).</title>
        <authorList>
            <consortium name="The Genome Sequencing Platform"/>
            <person name="Di Palma F."/>
            <person name="Alfoldi J."/>
            <person name="Heiman D."/>
            <person name="Young S."/>
            <person name="Grabherr M."/>
            <person name="Johnson J."/>
            <person name="Lander E.S."/>
            <person name="Lindblad-Toh K."/>
        </authorList>
    </citation>
    <scope>NUCLEOTIDE SEQUENCE [LARGE SCALE GENOMIC DNA]</scope>
    <source>
        <strain evidence="7">JBL SC #1</strain>
    </source>
</reference>
<evidence type="ECO:0000256" key="5">
    <source>
        <dbReference type="ARBA" id="ARBA00023136"/>
    </source>
</evidence>
<evidence type="ECO:0000313" key="7">
    <source>
        <dbReference type="Ensembl" id="ENSACAP00000041153.1"/>
    </source>
</evidence>
<dbReference type="GeneTree" id="ENSGT00940000162383"/>
<feature type="transmembrane region" description="Helical" evidence="6">
    <location>
        <begin position="111"/>
        <end position="131"/>
    </location>
</feature>